<evidence type="ECO:0000313" key="8">
    <source>
        <dbReference type="EMBL" id="GAV23205.1"/>
    </source>
</evidence>
<protein>
    <recommendedName>
        <fullName evidence="6">7,8-dihydroneopterin aldolase</fullName>
        <ecNumber evidence="6">4.1.2.25</ecNumber>
    </recommendedName>
</protein>
<dbReference type="GO" id="GO:0005737">
    <property type="term" value="C:cytoplasm"/>
    <property type="evidence" value="ECO:0007669"/>
    <property type="project" value="TreeGrafter"/>
</dbReference>
<dbReference type="EMBL" id="BDJK01000036">
    <property type="protein sequence ID" value="GAV23205.1"/>
    <property type="molecule type" value="Genomic_DNA"/>
</dbReference>
<dbReference type="InterPro" id="IPR006157">
    <property type="entry name" value="FolB_dom"/>
</dbReference>
<dbReference type="SUPFAM" id="SSF55620">
    <property type="entry name" value="Tetrahydrobiopterin biosynthesis enzymes-like"/>
    <property type="match status" value="1"/>
</dbReference>
<name>A0A1L8CW78_9THEO</name>
<dbReference type="InterPro" id="IPR043133">
    <property type="entry name" value="GTP-CH-I_C/QueF"/>
</dbReference>
<comment type="catalytic activity">
    <reaction evidence="1 6">
        <text>7,8-dihydroneopterin = 6-hydroxymethyl-7,8-dihydropterin + glycolaldehyde</text>
        <dbReference type="Rhea" id="RHEA:10540"/>
        <dbReference type="ChEBI" id="CHEBI:17001"/>
        <dbReference type="ChEBI" id="CHEBI:17071"/>
        <dbReference type="ChEBI" id="CHEBI:44841"/>
        <dbReference type="EC" id="4.1.2.25"/>
    </reaction>
</comment>
<comment type="caution">
    <text evidence="8">The sequence shown here is derived from an EMBL/GenBank/DDBJ whole genome shotgun (WGS) entry which is preliminary data.</text>
</comment>
<accession>A0A1L8CW78</accession>
<dbReference type="STRING" id="870242.cpu_17150"/>
<reference evidence="9" key="1">
    <citation type="submission" date="2016-12" db="EMBL/GenBank/DDBJ databases">
        <title>Draft Genome Sequences od Carboxydothermus pertinax and islandicus, Hydrogenogenic Carboxydotrophic Bacteria.</title>
        <authorList>
            <person name="Fukuyama Y."/>
            <person name="Ohmae K."/>
            <person name="Yoneda Y."/>
            <person name="Yoshida T."/>
            <person name="Sako Y."/>
        </authorList>
    </citation>
    <scope>NUCLEOTIDE SEQUENCE [LARGE SCALE GENOMIC DNA]</scope>
    <source>
        <strain evidence="9">Ug1</strain>
    </source>
</reference>
<dbReference type="GO" id="GO:0004150">
    <property type="term" value="F:dihydroneopterin aldolase activity"/>
    <property type="evidence" value="ECO:0007669"/>
    <property type="project" value="UniProtKB-UniRule"/>
</dbReference>
<evidence type="ECO:0000256" key="4">
    <source>
        <dbReference type="ARBA" id="ARBA00022909"/>
    </source>
</evidence>
<organism evidence="8 9">
    <name type="scientific">Carboxydothermus pertinax</name>
    <dbReference type="NCBI Taxonomy" id="870242"/>
    <lineage>
        <taxon>Bacteria</taxon>
        <taxon>Bacillati</taxon>
        <taxon>Bacillota</taxon>
        <taxon>Clostridia</taxon>
        <taxon>Thermoanaerobacterales</taxon>
        <taxon>Thermoanaerobacteraceae</taxon>
        <taxon>Carboxydothermus</taxon>
    </lineage>
</organism>
<dbReference type="GO" id="GO:0046656">
    <property type="term" value="P:folic acid biosynthetic process"/>
    <property type="evidence" value="ECO:0007669"/>
    <property type="project" value="UniProtKB-UniRule"/>
</dbReference>
<dbReference type="Gene3D" id="3.30.1130.10">
    <property type="match status" value="1"/>
</dbReference>
<keyword evidence="9" id="KW-1185">Reference proteome</keyword>
<evidence type="ECO:0000313" key="9">
    <source>
        <dbReference type="Proteomes" id="UP000187485"/>
    </source>
</evidence>
<dbReference type="RefSeq" id="WP_075859647.1">
    <property type="nucleotide sequence ID" value="NZ_BDJK01000036.1"/>
</dbReference>
<dbReference type="FunFam" id="3.30.1130.10:FF:000003">
    <property type="entry name" value="7,8-dihydroneopterin aldolase"/>
    <property type="match status" value="1"/>
</dbReference>
<evidence type="ECO:0000256" key="1">
    <source>
        <dbReference type="ARBA" id="ARBA00001353"/>
    </source>
</evidence>
<dbReference type="NCBIfam" id="TIGR00525">
    <property type="entry name" value="folB"/>
    <property type="match status" value="1"/>
</dbReference>
<comment type="similarity">
    <text evidence="3 6">Belongs to the DHNA family.</text>
</comment>
<dbReference type="NCBIfam" id="TIGR00526">
    <property type="entry name" value="folB_dom"/>
    <property type="match status" value="1"/>
</dbReference>
<evidence type="ECO:0000256" key="5">
    <source>
        <dbReference type="ARBA" id="ARBA00023239"/>
    </source>
</evidence>
<dbReference type="Pfam" id="PF02152">
    <property type="entry name" value="FolB"/>
    <property type="match status" value="1"/>
</dbReference>
<feature type="domain" description="Dihydroneopterin aldolase/epimerase" evidence="7">
    <location>
        <begin position="4"/>
        <end position="117"/>
    </location>
</feature>
<dbReference type="CDD" id="cd00534">
    <property type="entry name" value="DHNA_DHNTPE"/>
    <property type="match status" value="1"/>
</dbReference>
<dbReference type="PANTHER" id="PTHR42844">
    <property type="entry name" value="DIHYDRONEOPTERIN ALDOLASE 1-RELATED"/>
    <property type="match status" value="1"/>
</dbReference>
<dbReference type="SMART" id="SM00905">
    <property type="entry name" value="FolB"/>
    <property type="match status" value="1"/>
</dbReference>
<comment type="function">
    <text evidence="6">Catalyzes the conversion of 7,8-dihydroneopterin to 6-hydroxymethyl-7,8-dihydropterin.</text>
</comment>
<dbReference type="Proteomes" id="UP000187485">
    <property type="component" value="Unassembled WGS sequence"/>
</dbReference>
<sequence>MDKIVIKGAVFYAYHGVLPEEKVLGQKFILDLELGLSLEAAGKRDDLTQTVSYKEVLEAVEDVVVNNRFNLIEALAEKIAQRILADFPRVLEVKVTVHKPGAPLPQSFSDVYIEIKRSR</sequence>
<dbReference type="AlphaFoldDB" id="A0A1L8CW78"/>
<proteinExistence type="inferred from homology"/>
<evidence type="ECO:0000256" key="6">
    <source>
        <dbReference type="RuleBase" id="RU362079"/>
    </source>
</evidence>
<dbReference type="OrthoDB" id="9808041at2"/>
<comment type="pathway">
    <text evidence="2 6">Cofactor biosynthesis; tetrahydrofolate biosynthesis; 2-amino-4-hydroxy-6-hydroxymethyl-7,8-dihydropteridine diphosphate from 7,8-dihydroneopterin triphosphate: step 3/4.</text>
</comment>
<dbReference type="PANTHER" id="PTHR42844:SF1">
    <property type="entry name" value="DIHYDRONEOPTERIN ALDOLASE 1-RELATED"/>
    <property type="match status" value="1"/>
</dbReference>
<gene>
    <name evidence="8" type="ORF">cpu_17150</name>
</gene>
<keyword evidence="5 6" id="KW-0456">Lyase</keyword>
<evidence type="ECO:0000259" key="7">
    <source>
        <dbReference type="SMART" id="SM00905"/>
    </source>
</evidence>
<dbReference type="UniPathway" id="UPA00077">
    <property type="reaction ID" value="UER00154"/>
</dbReference>
<evidence type="ECO:0000256" key="2">
    <source>
        <dbReference type="ARBA" id="ARBA00005013"/>
    </source>
</evidence>
<dbReference type="GO" id="GO:0046654">
    <property type="term" value="P:tetrahydrofolate biosynthetic process"/>
    <property type="evidence" value="ECO:0007669"/>
    <property type="project" value="UniProtKB-UniRule"/>
</dbReference>
<dbReference type="InterPro" id="IPR006156">
    <property type="entry name" value="Dihydroneopterin_aldolase"/>
</dbReference>
<dbReference type="EC" id="4.1.2.25" evidence="6"/>
<keyword evidence="4 6" id="KW-0289">Folate biosynthesis</keyword>
<evidence type="ECO:0000256" key="3">
    <source>
        <dbReference type="ARBA" id="ARBA00005708"/>
    </source>
</evidence>